<feature type="region of interest" description="Disordered" evidence="1">
    <location>
        <begin position="134"/>
        <end position="359"/>
    </location>
</feature>
<reference evidence="2 3" key="1">
    <citation type="submission" date="2017-04" db="EMBL/GenBank/DDBJ databases">
        <title>Draft genome sequence of Marssonina coronaria NL1: causal agent of apple blotch.</title>
        <authorList>
            <person name="Cheng Q."/>
        </authorList>
    </citation>
    <scope>NUCLEOTIDE SEQUENCE [LARGE SCALE GENOMIC DNA]</scope>
    <source>
        <strain evidence="2 3">NL1</strain>
    </source>
</reference>
<evidence type="ECO:0000313" key="2">
    <source>
        <dbReference type="EMBL" id="OWP05403.1"/>
    </source>
</evidence>
<dbReference type="AlphaFoldDB" id="A0A218ZCY6"/>
<gene>
    <name evidence="2" type="ORF">B2J93_8346</name>
</gene>
<keyword evidence="3" id="KW-1185">Reference proteome</keyword>
<name>A0A218ZCY6_9HELO</name>
<feature type="compositionally biased region" description="Polar residues" evidence="1">
    <location>
        <begin position="277"/>
        <end position="288"/>
    </location>
</feature>
<feature type="region of interest" description="Disordered" evidence="1">
    <location>
        <begin position="38"/>
        <end position="71"/>
    </location>
</feature>
<dbReference type="EMBL" id="MZNU01000075">
    <property type="protein sequence ID" value="OWP05403.1"/>
    <property type="molecule type" value="Genomic_DNA"/>
</dbReference>
<proteinExistence type="predicted"/>
<sequence length="406" mass="45426">MSYTGPSKAAILALISYYNTHHPTSAIPISIPISALPTPKPTDSTPSASPSTLATPPIAQPAASNNHLPRRRAEMPPNAFQLQALTLQAWLFEISGLWDVVSYYEFRWGGFSAAMRKMRVLSDEMWDWMIRESRREKEEWKKTEKKEKKENMADKAAEAAETAAQLPRRRQSPEDTTNNQKKKKRPRSPPEAALPIEGVAGAMQERQTPSSLTPAMQPKNITIVPMREKRNPPGSIKEPENILEETKQKNTDTSTVPSPLVPAQVYHESRGVEILEQPQQEQHQNFKPSRNPAPKIPSPKPGPPTPETKDAPRLKKAVRFTASALARRPRNSGVRNDKRKASGAKAKANANAEEDSGSEIEVIGSWSNEAMRVPARKAGRRVEDHEPELKRARERAMRLWSEVAKF</sequence>
<feature type="compositionally biased region" description="Basic and acidic residues" evidence="1">
    <location>
        <begin position="134"/>
        <end position="158"/>
    </location>
</feature>
<dbReference type="Proteomes" id="UP000242519">
    <property type="component" value="Unassembled WGS sequence"/>
</dbReference>
<dbReference type="InParanoid" id="A0A218ZCY6"/>
<evidence type="ECO:0000313" key="3">
    <source>
        <dbReference type="Proteomes" id="UP000242519"/>
    </source>
</evidence>
<feature type="compositionally biased region" description="Basic and acidic residues" evidence="1">
    <location>
        <begin position="226"/>
        <end position="250"/>
    </location>
</feature>
<organism evidence="2 3">
    <name type="scientific">Diplocarpon coronariae</name>
    <dbReference type="NCBI Taxonomy" id="2795749"/>
    <lineage>
        <taxon>Eukaryota</taxon>
        <taxon>Fungi</taxon>
        <taxon>Dikarya</taxon>
        <taxon>Ascomycota</taxon>
        <taxon>Pezizomycotina</taxon>
        <taxon>Leotiomycetes</taxon>
        <taxon>Helotiales</taxon>
        <taxon>Drepanopezizaceae</taxon>
        <taxon>Diplocarpon</taxon>
    </lineage>
</organism>
<feature type="compositionally biased region" description="Polar residues" evidence="1">
    <location>
        <begin position="205"/>
        <end position="214"/>
    </location>
</feature>
<evidence type="ECO:0000256" key="1">
    <source>
        <dbReference type="SAM" id="MobiDB-lite"/>
    </source>
</evidence>
<feature type="compositionally biased region" description="Low complexity" evidence="1">
    <location>
        <begin position="38"/>
        <end position="57"/>
    </location>
</feature>
<accession>A0A218ZCY6</accession>
<protein>
    <submittedName>
        <fullName evidence="2">Uncharacterized protein</fullName>
    </submittedName>
</protein>
<comment type="caution">
    <text evidence="2">The sequence shown here is derived from an EMBL/GenBank/DDBJ whole genome shotgun (WGS) entry which is preliminary data.</text>
</comment>
<feature type="compositionally biased region" description="Pro residues" evidence="1">
    <location>
        <begin position="294"/>
        <end position="306"/>
    </location>
</feature>